<evidence type="ECO:0000313" key="2">
    <source>
        <dbReference type="Proteomes" id="UP000649617"/>
    </source>
</evidence>
<sequence length="108" mass="11379">MRYHNGPLLGVPKSSPAESLCNMTACEEGAVAAPWSLNGSAGVVMQNYGGGRVLAISPHPESTQDGLLVPEPGKERLRRVLQRAVLLAAAGPAAHSWIEVEMHLPAKC</sequence>
<name>A0A812QAB7_SYMPI</name>
<reference evidence="1" key="1">
    <citation type="submission" date="2021-02" db="EMBL/GenBank/DDBJ databases">
        <authorList>
            <person name="Dougan E. K."/>
            <person name="Rhodes N."/>
            <person name="Thang M."/>
            <person name="Chan C."/>
        </authorList>
    </citation>
    <scope>NUCLEOTIDE SEQUENCE</scope>
</reference>
<accession>A0A812QAB7</accession>
<proteinExistence type="predicted"/>
<protein>
    <submittedName>
        <fullName evidence="1">Uncharacterized protein</fullName>
    </submittedName>
</protein>
<dbReference type="AlphaFoldDB" id="A0A812QAB7"/>
<dbReference type="Proteomes" id="UP000649617">
    <property type="component" value="Unassembled WGS sequence"/>
</dbReference>
<gene>
    <name evidence="1" type="ORF">SPIL2461_LOCUS8686</name>
</gene>
<evidence type="ECO:0000313" key="1">
    <source>
        <dbReference type="EMBL" id="CAE7362092.1"/>
    </source>
</evidence>
<dbReference type="EMBL" id="CAJNIZ010014446">
    <property type="protein sequence ID" value="CAE7362092.1"/>
    <property type="molecule type" value="Genomic_DNA"/>
</dbReference>
<comment type="caution">
    <text evidence="1">The sequence shown here is derived from an EMBL/GenBank/DDBJ whole genome shotgun (WGS) entry which is preliminary data.</text>
</comment>
<dbReference type="OrthoDB" id="425442at2759"/>
<organism evidence="1 2">
    <name type="scientific">Symbiodinium pilosum</name>
    <name type="common">Dinoflagellate</name>
    <dbReference type="NCBI Taxonomy" id="2952"/>
    <lineage>
        <taxon>Eukaryota</taxon>
        <taxon>Sar</taxon>
        <taxon>Alveolata</taxon>
        <taxon>Dinophyceae</taxon>
        <taxon>Suessiales</taxon>
        <taxon>Symbiodiniaceae</taxon>
        <taxon>Symbiodinium</taxon>
    </lineage>
</organism>
<keyword evidence="2" id="KW-1185">Reference proteome</keyword>